<comment type="caution">
    <text evidence="1">The sequence shown here is derived from an EMBL/GenBank/DDBJ whole genome shotgun (WGS) entry which is preliminary data.</text>
</comment>
<evidence type="ECO:0000313" key="2">
    <source>
        <dbReference type="Proteomes" id="UP000319210"/>
    </source>
</evidence>
<sequence length="104" mass="11723">MHHTMIVSFDAPIPDSDLDQYLKELEDLMMGSGHVRTFAARRHLRVPGDDHSPVFVSTAVIQFGLPDLDALNAVFALPGAGELIRRWQARYPYKAVWVNHEPLS</sequence>
<accession>A0A4Y3QU09</accession>
<gene>
    <name evidence="1" type="ORF">SCA03_07180</name>
</gene>
<dbReference type="EMBL" id="BJMM01000003">
    <property type="protein sequence ID" value="GEB48167.1"/>
    <property type="molecule type" value="Genomic_DNA"/>
</dbReference>
<keyword evidence="2" id="KW-1185">Reference proteome</keyword>
<organism evidence="1 2">
    <name type="scientific">Streptomyces cacaoi</name>
    <dbReference type="NCBI Taxonomy" id="1898"/>
    <lineage>
        <taxon>Bacteria</taxon>
        <taxon>Bacillati</taxon>
        <taxon>Actinomycetota</taxon>
        <taxon>Actinomycetes</taxon>
        <taxon>Kitasatosporales</taxon>
        <taxon>Streptomycetaceae</taxon>
        <taxon>Streptomyces</taxon>
    </lineage>
</organism>
<reference evidence="1 2" key="1">
    <citation type="submission" date="2019-06" db="EMBL/GenBank/DDBJ databases">
        <title>Whole genome shotgun sequence of Streptomyces cacaoi subsp. cacaoi NBRC 12748.</title>
        <authorList>
            <person name="Hosoyama A."/>
            <person name="Uohara A."/>
            <person name="Ohji S."/>
            <person name="Ichikawa N."/>
        </authorList>
    </citation>
    <scope>NUCLEOTIDE SEQUENCE [LARGE SCALE GENOMIC DNA]</scope>
    <source>
        <strain evidence="1 2">NBRC 12748</strain>
    </source>
</reference>
<dbReference type="AlphaFoldDB" id="A0A4Y3QU09"/>
<evidence type="ECO:0008006" key="3">
    <source>
        <dbReference type="Google" id="ProtNLM"/>
    </source>
</evidence>
<dbReference type="Proteomes" id="UP000319210">
    <property type="component" value="Unassembled WGS sequence"/>
</dbReference>
<name>A0A4Y3QU09_STRCI</name>
<proteinExistence type="predicted"/>
<protein>
    <recommendedName>
        <fullName evidence="3">YCII-related domain-containing protein</fullName>
    </recommendedName>
</protein>
<evidence type="ECO:0000313" key="1">
    <source>
        <dbReference type="EMBL" id="GEB48167.1"/>
    </source>
</evidence>